<comment type="caution">
    <text evidence="16">The sequence shown here is derived from an EMBL/GenBank/DDBJ whole genome shotgun (WGS) entry which is preliminary data.</text>
</comment>
<keyword evidence="9 14" id="KW-1133">Transmembrane helix</keyword>
<dbReference type="GO" id="GO:0006782">
    <property type="term" value="P:protoporphyrinogen IX biosynthetic process"/>
    <property type="evidence" value="ECO:0007669"/>
    <property type="project" value="UniProtKB-UniRule"/>
</dbReference>
<keyword evidence="5 14" id="KW-1003">Cell membrane</keyword>
<evidence type="ECO:0000256" key="5">
    <source>
        <dbReference type="ARBA" id="ARBA00022475"/>
    </source>
</evidence>
<keyword evidence="12 14" id="KW-0472">Membrane</keyword>
<dbReference type="Proteomes" id="UP000231638">
    <property type="component" value="Unassembled WGS sequence"/>
</dbReference>
<evidence type="ECO:0000256" key="9">
    <source>
        <dbReference type="ARBA" id="ARBA00022989"/>
    </source>
</evidence>
<evidence type="ECO:0000256" key="15">
    <source>
        <dbReference type="PIRNR" id="PIRNR004638"/>
    </source>
</evidence>
<dbReference type="GO" id="GO:0070818">
    <property type="term" value="F:protoporphyrinogen oxidase activity"/>
    <property type="evidence" value="ECO:0007669"/>
    <property type="project" value="UniProtKB-UniRule"/>
</dbReference>
<keyword evidence="11 14" id="KW-0408">Iron</keyword>
<feature type="transmembrane region" description="Helical" evidence="14">
    <location>
        <begin position="83"/>
        <end position="100"/>
    </location>
</feature>
<evidence type="ECO:0000313" key="17">
    <source>
        <dbReference type="Proteomes" id="UP000231638"/>
    </source>
</evidence>
<evidence type="ECO:0000313" key="16">
    <source>
        <dbReference type="EMBL" id="DAB36717.1"/>
    </source>
</evidence>
<dbReference type="GO" id="GO:0005886">
    <property type="term" value="C:plasma membrane"/>
    <property type="evidence" value="ECO:0007669"/>
    <property type="project" value="UniProtKB-SubCell"/>
</dbReference>
<feature type="transmembrane region" description="Helical" evidence="14">
    <location>
        <begin position="51"/>
        <end position="71"/>
    </location>
</feature>
<dbReference type="EMBL" id="DLUG01000090">
    <property type="protein sequence ID" value="DAB36717.1"/>
    <property type="molecule type" value="Genomic_DNA"/>
</dbReference>
<comment type="function">
    <text evidence="14 15">Catalyzes the oxidation of protoporphyrinogen IX to protoporphyrin IX.</text>
</comment>
<evidence type="ECO:0000256" key="12">
    <source>
        <dbReference type="ARBA" id="ARBA00023136"/>
    </source>
</evidence>
<evidence type="ECO:0000256" key="7">
    <source>
        <dbReference type="ARBA" id="ARBA00022692"/>
    </source>
</evidence>
<evidence type="ECO:0000256" key="8">
    <source>
        <dbReference type="ARBA" id="ARBA00022723"/>
    </source>
</evidence>
<name>A0A2D3WDA2_9BACT</name>
<dbReference type="PANTHER" id="PTHR40255">
    <property type="entry name" value="UPF0093 MEMBRANE PROTEIN SLR1790"/>
    <property type="match status" value="1"/>
</dbReference>
<dbReference type="UniPathway" id="UPA00251">
    <property type="reaction ID" value="UER00324"/>
</dbReference>
<dbReference type="EC" id="1.3.99.-" evidence="14 15"/>
<comment type="cofactor">
    <cofactor evidence="14 15">
        <name>heme b</name>
        <dbReference type="ChEBI" id="CHEBI:60344"/>
    </cofactor>
    <text evidence="14 15">Binds 1 heme b (iron(II)-protoporphyrin IX) group per subunit.</text>
</comment>
<comment type="similarity">
    <text evidence="3 14 15">Belongs to the HemJ family.</text>
</comment>
<comment type="subunit">
    <text evidence="14">Homodimer.</text>
</comment>
<feature type="binding site" description="axial binding residue" evidence="14">
    <location>
        <position position="10"/>
    </location>
    <ligand>
        <name>heme</name>
        <dbReference type="ChEBI" id="CHEBI:30413"/>
    </ligand>
    <ligandPart>
        <name>Fe</name>
        <dbReference type="ChEBI" id="CHEBI:18248"/>
    </ligandPart>
</feature>
<feature type="transmembrane region" description="Helical" evidence="14">
    <location>
        <begin position="145"/>
        <end position="162"/>
    </location>
</feature>
<dbReference type="Pfam" id="PF03653">
    <property type="entry name" value="UPF0093"/>
    <property type="match status" value="1"/>
</dbReference>
<feature type="transmembrane region" description="Helical" evidence="14">
    <location>
        <begin position="121"/>
        <end position="139"/>
    </location>
</feature>
<feature type="transmembrane region" description="Helical" evidence="14">
    <location>
        <begin position="6"/>
        <end position="23"/>
    </location>
</feature>
<evidence type="ECO:0000256" key="13">
    <source>
        <dbReference type="ARBA" id="ARBA00048390"/>
    </source>
</evidence>
<keyword evidence="8 14" id="KW-0479">Metal-binding</keyword>
<evidence type="ECO:0000256" key="11">
    <source>
        <dbReference type="ARBA" id="ARBA00023004"/>
    </source>
</evidence>
<evidence type="ECO:0000256" key="3">
    <source>
        <dbReference type="ARBA" id="ARBA00006501"/>
    </source>
</evidence>
<dbReference type="PIRSF" id="PIRSF004638">
    <property type="entry name" value="UCP004638"/>
    <property type="match status" value="1"/>
</dbReference>
<reference evidence="16 17" key="1">
    <citation type="journal article" date="2017" name="Front. Microbiol.">
        <title>Comparative Genomic Analysis of the Class Epsilonproteobacteria and Proposed Reclassification to Epsilonbacteraeota (phyl. nov.).</title>
        <authorList>
            <person name="Waite D.W."/>
            <person name="Vanwonterghem I."/>
            <person name="Rinke C."/>
            <person name="Parks D.H."/>
            <person name="Zhang Y."/>
            <person name="Takai K."/>
            <person name="Sievert S.M."/>
            <person name="Simon J."/>
            <person name="Campbell B.J."/>
            <person name="Hanson T.E."/>
            <person name="Woyke T."/>
            <person name="Klotz M.G."/>
            <person name="Hugenholtz P."/>
        </authorList>
    </citation>
    <scope>NUCLEOTIDE SEQUENCE [LARGE SCALE GENOMIC DNA]</scope>
    <source>
        <strain evidence="16">UBA11420</strain>
    </source>
</reference>
<evidence type="ECO:0000256" key="2">
    <source>
        <dbReference type="ARBA" id="ARBA00005073"/>
    </source>
</evidence>
<dbReference type="HAMAP" id="MF_02239">
    <property type="entry name" value="HemJ"/>
    <property type="match status" value="1"/>
</dbReference>
<keyword evidence="6 14" id="KW-0349">Heme</keyword>
<keyword evidence="7 14" id="KW-0812">Transmembrane</keyword>
<dbReference type="InterPro" id="IPR005265">
    <property type="entry name" value="HemJ-like"/>
</dbReference>
<sequence length="166" mass="19470">MLYMYLLVFHIMAVMSWMAVMFYQPRLYVYHREHNNNAGFVSVVQIQEYKLYKYIGLPAFWASIVSGVWMIALNNALLEQSWMHLKLLVLVLLTLFSFSMEHYRLKLQTQPTTRSGQFFRAYNEVPTLLSILIVTYVITKDTMPLFSLGVIVFFGFVIYKIATLKA</sequence>
<proteinExistence type="inferred from homology"/>
<gene>
    <name evidence="16" type="ORF">CFH80_03405</name>
</gene>
<evidence type="ECO:0000256" key="14">
    <source>
        <dbReference type="HAMAP-Rule" id="MF_02239"/>
    </source>
</evidence>
<dbReference type="GO" id="GO:0046872">
    <property type="term" value="F:metal ion binding"/>
    <property type="evidence" value="ECO:0007669"/>
    <property type="project" value="UniProtKB-UniRule"/>
</dbReference>
<evidence type="ECO:0000256" key="4">
    <source>
        <dbReference type="ARBA" id="ARBA00017504"/>
    </source>
</evidence>
<accession>A0A2D3WDA2</accession>
<evidence type="ECO:0000256" key="10">
    <source>
        <dbReference type="ARBA" id="ARBA00023002"/>
    </source>
</evidence>
<dbReference type="STRING" id="366522.GCA_001548055_01626"/>
<comment type="pathway">
    <text evidence="2 14 15">Porphyrin-containing compound metabolism; protoporphyrin-IX biosynthesis; protoporphyrin-IX from protoporphyrinogen-IX: step 1/1.</text>
</comment>
<dbReference type="PANTHER" id="PTHR40255:SF1">
    <property type="entry name" value="PROTOPORPHYRINOGEN IX OXIDASE"/>
    <property type="match status" value="1"/>
</dbReference>
<comment type="catalytic activity">
    <reaction evidence="13 14 15">
        <text>protoporphyrinogen IX + 3 A = protoporphyrin IX + 3 AH2</text>
        <dbReference type="Rhea" id="RHEA:62000"/>
        <dbReference type="ChEBI" id="CHEBI:13193"/>
        <dbReference type="ChEBI" id="CHEBI:17499"/>
        <dbReference type="ChEBI" id="CHEBI:57306"/>
        <dbReference type="ChEBI" id="CHEBI:57307"/>
    </reaction>
</comment>
<dbReference type="AlphaFoldDB" id="A0A2D3WDA2"/>
<evidence type="ECO:0000256" key="6">
    <source>
        <dbReference type="ARBA" id="ARBA00022617"/>
    </source>
</evidence>
<feature type="binding site" description="axial binding residue" evidence="14">
    <location>
        <position position="86"/>
    </location>
    <ligand>
        <name>heme</name>
        <dbReference type="ChEBI" id="CHEBI:30413"/>
    </ligand>
    <ligandPart>
        <name>Fe</name>
        <dbReference type="ChEBI" id="CHEBI:18248"/>
    </ligandPart>
</feature>
<evidence type="ECO:0000256" key="1">
    <source>
        <dbReference type="ARBA" id="ARBA00004651"/>
    </source>
</evidence>
<comment type="subcellular location">
    <subcellularLocation>
        <location evidence="1 14">Cell membrane</location>
        <topology evidence="1 14">Multi-pass membrane protein</topology>
    </subcellularLocation>
</comment>
<organism evidence="16 17">
    <name type="scientific">Sulfurospirillum cavolei</name>
    <dbReference type="NCBI Taxonomy" id="366522"/>
    <lineage>
        <taxon>Bacteria</taxon>
        <taxon>Pseudomonadati</taxon>
        <taxon>Campylobacterota</taxon>
        <taxon>Epsilonproteobacteria</taxon>
        <taxon>Campylobacterales</taxon>
        <taxon>Sulfurospirillaceae</taxon>
        <taxon>Sulfurospirillum</taxon>
    </lineage>
</organism>
<protein>
    <recommendedName>
        <fullName evidence="4 14">Protoporphyrinogen IX oxidase</fullName>
        <shortName evidence="14">PPO</shortName>
        <ecNumber evidence="14 15">1.3.99.-</ecNumber>
    </recommendedName>
</protein>
<keyword evidence="10 14" id="KW-0560">Oxidoreductase</keyword>